<feature type="chain" id="PRO_5008650899" description="SCP domain-containing protein" evidence="2">
    <location>
        <begin position="20"/>
        <end position="264"/>
    </location>
</feature>
<dbReference type="AlphaFoldDB" id="A0A1C1CJS3"/>
<reference evidence="5" key="1">
    <citation type="submission" date="2015-07" db="EMBL/GenBank/DDBJ databases">
        <authorList>
            <person name="Teixeira M.M."/>
            <person name="Souza R.C."/>
            <person name="Almeida L.G."/>
            <person name="Vicente V.A."/>
            <person name="de Hoog S."/>
            <person name="Bocca A.L."/>
            <person name="de Almeida S.R."/>
            <person name="Vasconcelos A.T."/>
            <person name="Felipe M.S."/>
        </authorList>
    </citation>
    <scope>NUCLEOTIDE SEQUENCE [LARGE SCALE GENOMIC DNA]</scope>
    <source>
        <strain evidence="5">KSF</strain>
    </source>
</reference>
<evidence type="ECO:0000313" key="4">
    <source>
        <dbReference type="EMBL" id="OCT48768.1"/>
    </source>
</evidence>
<evidence type="ECO:0000256" key="2">
    <source>
        <dbReference type="SAM" id="SignalP"/>
    </source>
</evidence>
<sequence>MQLVKTLSVMALATGAVVAMPAAHHKREWRGGGNRWWQRPNPNSVVTVTAYDAQPTDWNAAPSPSSTSTSTTTTAEVVVSATPTFGGNFFNRPTPEESAPTPAEAPEETSAPAGSWAPAAPAATPTSAPTDTGASGGQGDYMAVVSKMRAAGGLPSFTQDSKLEANALKTSTESTNGLQHQLNPGTFAQVLAPGSVDNFESVYVGGWLCEIPSLPGLNGICSSAAKGWDHSNGETGHADVLSSTKYSKIGCAISGTGVWACDLA</sequence>
<evidence type="ECO:0000313" key="5">
    <source>
        <dbReference type="Proteomes" id="UP000094526"/>
    </source>
</evidence>
<evidence type="ECO:0000256" key="1">
    <source>
        <dbReference type="SAM" id="MobiDB-lite"/>
    </source>
</evidence>
<keyword evidence="5" id="KW-1185">Reference proteome</keyword>
<dbReference type="Proteomes" id="UP000094526">
    <property type="component" value="Unassembled WGS sequence"/>
</dbReference>
<protein>
    <recommendedName>
        <fullName evidence="3">SCP domain-containing protein</fullName>
    </recommendedName>
</protein>
<dbReference type="VEuPathDB" id="FungiDB:CLCR_05104"/>
<feature type="compositionally biased region" description="Low complexity" evidence="1">
    <location>
        <begin position="60"/>
        <end position="74"/>
    </location>
</feature>
<dbReference type="VEuPathDB" id="FungiDB:G647_03136"/>
<comment type="caution">
    <text evidence="4">The sequence shown here is derived from an EMBL/GenBank/DDBJ whole genome shotgun (WGS) entry which is preliminary data.</text>
</comment>
<feature type="region of interest" description="Disordered" evidence="1">
    <location>
        <begin position="55"/>
        <end position="74"/>
    </location>
</feature>
<accession>A0A1C1CJS3</accession>
<gene>
    <name evidence="4" type="ORF">CLCR_05104</name>
</gene>
<organism evidence="4 5">
    <name type="scientific">Cladophialophora carrionii</name>
    <dbReference type="NCBI Taxonomy" id="86049"/>
    <lineage>
        <taxon>Eukaryota</taxon>
        <taxon>Fungi</taxon>
        <taxon>Dikarya</taxon>
        <taxon>Ascomycota</taxon>
        <taxon>Pezizomycotina</taxon>
        <taxon>Eurotiomycetes</taxon>
        <taxon>Chaetothyriomycetidae</taxon>
        <taxon>Chaetothyriales</taxon>
        <taxon>Herpotrichiellaceae</taxon>
        <taxon>Cladophialophora</taxon>
    </lineage>
</organism>
<dbReference type="EMBL" id="LGRB01000011">
    <property type="protein sequence ID" value="OCT48768.1"/>
    <property type="molecule type" value="Genomic_DNA"/>
</dbReference>
<keyword evidence="2" id="KW-0732">Signal</keyword>
<feature type="region of interest" description="Disordered" evidence="1">
    <location>
        <begin position="84"/>
        <end position="139"/>
    </location>
</feature>
<dbReference type="InterPro" id="IPR014044">
    <property type="entry name" value="CAP_dom"/>
</dbReference>
<feature type="domain" description="SCP" evidence="3">
    <location>
        <begin position="144"/>
        <end position="257"/>
    </location>
</feature>
<dbReference type="OrthoDB" id="5350391at2759"/>
<dbReference type="InterPro" id="IPR035940">
    <property type="entry name" value="CAP_sf"/>
</dbReference>
<feature type="compositionally biased region" description="Low complexity" evidence="1">
    <location>
        <begin position="96"/>
        <end position="133"/>
    </location>
</feature>
<feature type="signal peptide" evidence="2">
    <location>
        <begin position="1"/>
        <end position="19"/>
    </location>
</feature>
<name>A0A1C1CJS3_9EURO</name>
<evidence type="ECO:0000259" key="3">
    <source>
        <dbReference type="Pfam" id="PF00188"/>
    </source>
</evidence>
<dbReference type="Pfam" id="PF00188">
    <property type="entry name" value="CAP"/>
    <property type="match status" value="1"/>
</dbReference>
<proteinExistence type="predicted"/>
<dbReference type="SUPFAM" id="SSF55797">
    <property type="entry name" value="PR-1-like"/>
    <property type="match status" value="1"/>
</dbReference>